<name>A0A1E7Q9W9_9GAMM</name>
<dbReference type="PANTHER" id="PTHR35091">
    <property type="entry name" value="FLAGELLAR PROTEIN FLIL"/>
    <property type="match status" value="1"/>
</dbReference>
<evidence type="ECO:0000256" key="7">
    <source>
        <dbReference type="ARBA" id="ARBA00022779"/>
    </source>
</evidence>
<evidence type="ECO:0000256" key="9">
    <source>
        <dbReference type="ARBA" id="ARBA00023136"/>
    </source>
</evidence>
<dbReference type="Pfam" id="PF03748">
    <property type="entry name" value="FliL"/>
    <property type="match status" value="1"/>
</dbReference>
<keyword evidence="12" id="KW-0282">Flagellum</keyword>
<evidence type="ECO:0000256" key="3">
    <source>
        <dbReference type="ARBA" id="ARBA00008281"/>
    </source>
</evidence>
<dbReference type="EMBL" id="MKEK01000001">
    <property type="protein sequence ID" value="OEY70946.1"/>
    <property type="molecule type" value="Genomic_DNA"/>
</dbReference>
<evidence type="ECO:0000313" key="12">
    <source>
        <dbReference type="EMBL" id="OEY70946.1"/>
    </source>
</evidence>
<comment type="caution">
    <text evidence="12">The sequence shown here is derived from an EMBL/GenBank/DDBJ whole genome shotgun (WGS) entry which is preliminary data.</text>
</comment>
<comment type="similarity">
    <text evidence="3 10">Belongs to the FliL family.</text>
</comment>
<evidence type="ECO:0000256" key="1">
    <source>
        <dbReference type="ARBA" id="ARBA00002254"/>
    </source>
</evidence>
<proteinExistence type="inferred from homology"/>
<dbReference type="GO" id="GO:0071978">
    <property type="term" value="P:bacterial-type flagellum-dependent swarming motility"/>
    <property type="evidence" value="ECO:0007669"/>
    <property type="project" value="TreeGrafter"/>
</dbReference>
<keyword evidence="8" id="KW-1133">Transmembrane helix</keyword>
<evidence type="ECO:0000256" key="5">
    <source>
        <dbReference type="ARBA" id="ARBA00022500"/>
    </source>
</evidence>
<keyword evidence="10" id="KW-0997">Cell inner membrane</keyword>
<keyword evidence="4" id="KW-1003">Cell membrane</keyword>
<organism evidence="12 13">
    <name type="scientific">Rheinheimera salexigens</name>
    <dbReference type="NCBI Taxonomy" id="1628148"/>
    <lineage>
        <taxon>Bacteria</taxon>
        <taxon>Pseudomonadati</taxon>
        <taxon>Pseudomonadota</taxon>
        <taxon>Gammaproteobacteria</taxon>
        <taxon>Chromatiales</taxon>
        <taxon>Chromatiaceae</taxon>
        <taxon>Rheinheimera</taxon>
    </lineage>
</organism>
<gene>
    <name evidence="12" type="ORF">BI198_04725</name>
</gene>
<sequence length="134" mass="15544">MRKYFLAYLLLVGSFSVFSAAADVTKPEVVYYGFDPDIVTNYIAADRRTMGYIRVVVELMLDNKIHLSTIEHHEPLILDTIIGTISQQPEEKVKSLLGREEIRLNILQKLQQKMQDETGNTMIRDILFTKYLYQ</sequence>
<evidence type="ECO:0000256" key="11">
    <source>
        <dbReference type="SAM" id="SignalP"/>
    </source>
</evidence>
<keyword evidence="12" id="KW-0969">Cilium</keyword>
<feature type="signal peptide" evidence="11">
    <location>
        <begin position="1"/>
        <end position="21"/>
    </location>
</feature>
<protein>
    <recommendedName>
        <fullName evidence="10">Flagellar protein FliL</fullName>
    </recommendedName>
</protein>
<keyword evidence="7 10" id="KW-0283">Flagellar rotation</keyword>
<reference evidence="13" key="1">
    <citation type="submission" date="2016-09" db="EMBL/GenBank/DDBJ databases">
        <authorList>
            <person name="Wan X."/>
            <person name="Hou S."/>
        </authorList>
    </citation>
    <scope>NUCLEOTIDE SEQUENCE [LARGE SCALE GENOMIC DNA]</scope>
    <source>
        <strain evidence="13">KH87</strain>
    </source>
</reference>
<evidence type="ECO:0000256" key="4">
    <source>
        <dbReference type="ARBA" id="ARBA00022475"/>
    </source>
</evidence>
<dbReference type="STRING" id="1628148.BI198_04725"/>
<evidence type="ECO:0000313" key="13">
    <source>
        <dbReference type="Proteomes" id="UP000242258"/>
    </source>
</evidence>
<comment type="subcellular location">
    <subcellularLocation>
        <location evidence="10">Cell inner membrane</location>
    </subcellularLocation>
    <subcellularLocation>
        <location evidence="2">Cell membrane</location>
        <topology evidence="2">Single-pass membrane protein</topology>
    </subcellularLocation>
</comment>
<dbReference type="InterPro" id="IPR005503">
    <property type="entry name" value="FliL"/>
</dbReference>
<dbReference type="GO" id="GO:0009425">
    <property type="term" value="C:bacterial-type flagellum basal body"/>
    <property type="evidence" value="ECO:0007669"/>
    <property type="project" value="InterPro"/>
</dbReference>
<keyword evidence="12" id="KW-0966">Cell projection</keyword>
<keyword evidence="13" id="KW-1185">Reference proteome</keyword>
<dbReference type="Proteomes" id="UP000242258">
    <property type="component" value="Unassembled WGS sequence"/>
</dbReference>
<keyword evidence="6" id="KW-0812">Transmembrane</keyword>
<dbReference type="AlphaFoldDB" id="A0A1E7Q9W9"/>
<feature type="chain" id="PRO_5009200631" description="Flagellar protein FliL" evidence="11">
    <location>
        <begin position="22"/>
        <end position="134"/>
    </location>
</feature>
<dbReference type="PANTHER" id="PTHR35091:SF5">
    <property type="entry name" value="FLAGELLAR PROTEIN FLIL"/>
    <property type="match status" value="1"/>
</dbReference>
<evidence type="ECO:0000256" key="2">
    <source>
        <dbReference type="ARBA" id="ARBA00004162"/>
    </source>
</evidence>
<evidence type="ECO:0000256" key="8">
    <source>
        <dbReference type="ARBA" id="ARBA00022989"/>
    </source>
</evidence>
<dbReference type="GO" id="GO:0005886">
    <property type="term" value="C:plasma membrane"/>
    <property type="evidence" value="ECO:0007669"/>
    <property type="project" value="UniProtKB-SubCell"/>
</dbReference>
<accession>A0A1E7Q9W9</accession>
<dbReference type="RefSeq" id="WP_070050654.1">
    <property type="nucleotide sequence ID" value="NZ_CBCSDO010000003.1"/>
</dbReference>
<dbReference type="OrthoDB" id="5588622at2"/>
<comment type="function">
    <text evidence="1 10">Controls the rotational direction of flagella during chemotaxis.</text>
</comment>
<keyword evidence="9 10" id="KW-0472">Membrane</keyword>
<keyword evidence="5 10" id="KW-0145">Chemotaxis</keyword>
<evidence type="ECO:0000256" key="10">
    <source>
        <dbReference type="RuleBase" id="RU364125"/>
    </source>
</evidence>
<keyword evidence="11" id="KW-0732">Signal</keyword>
<evidence type="ECO:0000256" key="6">
    <source>
        <dbReference type="ARBA" id="ARBA00022692"/>
    </source>
</evidence>
<dbReference type="GO" id="GO:0006935">
    <property type="term" value="P:chemotaxis"/>
    <property type="evidence" value="ECO:0007669"/>
    <property type="project" value="UniProtKB-KW"/>
</dbReference>